<dbReference type="PROSITE" id="PS50850">
    <property type="entry name" value="MFS"/>
    <property type="match status" value="1"/>
</dbReference>
<feature type="transmembrane region" description="Helical" evidence="6">
    <location>
        <begin position="328"/>
        <end position="345"/>
    </location>
</feature>
<gene>
    <name evidence="8" type="ORF">ICC18_18915</name>
</gene>
<dbReference type="InterPro" id="IPR020846">
    <property type="entry name" value="MFS_dom"/>
</dbReference>
<dbReference type="PANTHER" id="PTHR42718">
    <property type="entry name" value="MAJOR FACILITATOR SUPERFAMILY MULTIDRUG TRANSPORTER MFSC"/>
    <property type="match status" value="1"/>
</dbReference>
<feature type="transmembrane region" description="Helical" evidence="6">
    <location>
        <begin position="228"/>
        <end position="245"/>
    </location>
</feature>
<dbReference type="AlphaFoldDB" id="A0A926KTY8"/>
<dbReference type="PANTHER" id="PTHR42718:SF9">
    <property type="entry name" value="MAJOR FACILITATOR SUPERFAMILY MULTIDRUG TRANSPORTER MFSC"/>
    <property type="match status" value="1"/>
</dbReference>
<keyword evidence="2" id="KW-0813">Transport</keyword>
<feature type="transmembrane region" description="Helical" evidence="6">
    <location>
        <begin position="351"/>
        <end position="374"/>
    </location>
</feature>
<dbReference type="CDD" id="cd17321">
    <property type="entry name" value="MFS_MMR_MDR_like"/>
    <property type="match status" value="1"/>
</dbReference>
<evidence type="ECO:0000259" key="7">
    <source>
        <dbReference type="PROSITE" id="PS50850"/>
    </source>
</evidence>
<proteinExistence type="predicted"/>
<keyword evidence="4 6" id="KW-1133">Transmembrane helix</keyword>
<feature type="transmembrane region" description="Helical" evidence="6">
    <location>
        <begin position="145"/>
        <end position="167"/>
    </location>
</feature>
<dbReference type="InterPro" id="IPR011701">
    <property type="entry name" value="MFS"/>
</dbReference>
<sequence length="467" mass="50577">MNIVESNTKPAAQSSDIKKSVLWIYYVIFFAVLNESVFNVSTPNIANQFGLDASGVSWVVTIFFIVFGMGMVIFGKLSDMYSVKKLITIGIVLYSLGSLLGFVLQSWYPGVVLSRAIQGAGGSAIPALVFVMVARFFTAEERGKMFGIITSTVSFAIGIGPVLGGYIAGSFHWAYLFLVPLPVLVAIPFFRKLLPQEQRGAGKLDIIGAVLLGIVISMLVLFTTEANWVYLLAALLALILFIVRIRSAKDPFVEPALFTNQLYRNGLIIGFLIFGTVMSVMFVIPLMLSKIYGLNTENIGLIMFPGAISAVIFGRVAGNLTVKRGSHFVVYLGLSLIALSLLIQSSSIGLWVWYIGVALIMMYIGFSFVQTALTESVTQILPVHQIGVGMGFFNMTSTISGAVVTALVAKAMEQELFAFPLHPLIADSSSYLYGNLILILSLVVVASAILYLLSFGKKAPQPVHEPA</sequence>
<name>A0A926KTY8_9BACL</name>
<evidence type="ECO:0000256" key="4">
    <source>
        <dbReference type="ARBA" id="ARBA00022989"/>
    </source>
</evidence>
<comment type="caution">
    <text evidence="8">The sequence shown here is derived from an EMBL/GenBank/DDBJ whole genome shotgun (WGS) entry which is preliminary data.</text>
</comment>
<dbReference type="InterPro" id="IPR036259">
    <property type="entry name" value="MFS_trans_sf"/>
</dbReference>
<keyword evidence="3 6" id="KW-0812">Transmembrane</keyword>
<evidence type="ECO:0000256" key="3">
    <source>
        <dbReference type="ARBA" id="ARBA00022692"/>
    </source>
</evidence>
<protein>
    <submittedName>
        <fullName evidence="8">MFS transporter</fullName>
    </submittedName>
</protein>
<dbReference type="GO" id="GO:0022857">
    <property type="term" value="F:transmembrane transporter activity"/>
    <property type="evidence" value="ECO:0007669"/>
    <property type="project" value="InterPro"/>
</dbReference>
<feature type="transmembrane region" description="Helical" evidence="6">
    <location>
        <begin position="299"/>
        <end position="316"/>
    </location>
</feature>
<feature type="transmembrane region" description="Helical" evidence="6">
    <location>
        <begin position="53"/>
        <end position="74"/>
    </location>
</feature>
<feature type="transmembrane region" description="Helical" evidence="6">
    <location>
        <begin position="432"/>
        <end position="453"/>
    </location>
</feature>
<evidence type="ECO:0000256" key="6">
    <source>
        <dbReference type="SAM" id="Phobius"/>
    </source>
</evidence>
<dbReference type="Gene3D" id="1.20.1720.10">
    <property type="entry name" value="Multidrug resistance protein D"/>
    <property type="match status" value="1"/>
</dbReference>
<dbReference type="SUPFAM" id="SSF103473">
    <property type="entry name" value="MFS general substrate transporter"/>
    <property type="match status" value="1"/>
</dbReference>
<feature type="transmembrane region" description="Helical" evidence="6">
    <location>
        <begin position="86"/>
        <end position="108"/>
    </location>
</feature>
<feature type="transmembrane region" description="Helical" evidence="6">
    <location>
        <begin position="202"/>
        <end position="222"/>
    </location>
</feature>
<keyword evidence="5 6" id="KW-0472">Membrane</keyword>
<feature type="transmembrane region" description="Helical" evidence="6">
    <location>
        <begin position="386"/>
        <end position="412"/>
    </location>
</feature>
<evidence type="ECO:0000313" key="9">
    <source>
        <dbReference type="Proteomes" id="UP000650466"/>
    </source>
</evidence>
<comment type="subcellular location">
    <subcellularLocation>
        <location evidence="1">Cell membrane</location>
        <topology evidence="1">Multi-pass membrane protein</topology>
    </subcellularLocation>
</comment>
<reference evidence="8" key="1">
    <citation type="submission" date="2020-09" db="EMBL/GenBank/DDBJ databases">
        <title>Draft Genome Sequence of Paenibacillus sp. WST5.</title>
        <authorList>
            <person name="Bao Z."/>
        </authorList>
    </citation>
    <scope>NUCLEOTIDE SEQUENCE</scope>
    <source>
        <strain evidence="8">WST5</strain>
    </source>
</reference>
<evidence type="ECO:0000256" key="2">
    <source>
        <dbReference type="ARBA" id="ARBA00022448"/>
    </source>
</evidence>
<accession>A0A926KTY8</accession>
<evidence type="ECO:0000313" key="8">
    <source>
        <dbReference type="EMBL" id="MBD0382193.1"/>
    </source>
</evidence>
<dbReference type="PRINTS" id="PR01036">
    <property type="entry name" value="TCRTETB"/>
</dbReference>
<feature type="transmembrane region" description="Helical" evidence="6">
    <location>
        <begin position="21"/>
        <end position="41"/>
    </location>
</feature>
<organism evidence="8 9">
    <name type="scientific">Paenibacillus sedimenti</name>
    <dbReference type="NCBI Taxonomy" id="2770274"/>
    <lineage>
        <taxon>Bacteria</taxon>
        <taxon>Bacillati</taxon>
        <taxon>Bacillota</taxon>
        <taxon>Bacilli</taxon>
        <taxon>Bacillales</taxon>
        <taxon>Paenibacillaceae</taxon>
        <taxon>Paenibacillus</taxon>
    </lineage>
</organism>
<evidence type="ECO:0000256" key="5">
    <source>
        <dbReference type="ARBA" id="ARBA00023136"/>
    </source>
</evidence>
<dbReference type="Pfam" id="PF07690">
    <property type="entry name" value="MFS_1"/>
    <property type="match status" value="2"/>
</dbReference>
<feature type="transmembrane region" description="Helical" evidence="6">
    <location>
        <begin position="120"/>
        <end position="138"/>
    </location>
</feature>
<feature type="transmembrane region" description="Helical" evidence="6">
    <location>
        <begin position="173"/>
        <end position="190"/>
    </location>
</feature>
<dbReference type="RefSeq" id="WP_188175968.1">
    <property type="nucleotide sequence ID" value="NZ_JACVVD010000006.1"/>
</dbReference>
<keyword evidence="9" id="KW-1185">Reference proteome</keyword>
<dbReference type="EMBL" id="JACVVD010000006">
    <property type="protein sequence ID" value="MBD0382193.1"/>
    <property type="molecule type" value="Genomic_DNA"/>
</dbReference>
<feature type="domain" description="Major facilitator superfamily (MFS) profile" evidence="7">
    <location>
        <begin position="20"/>
        <end position="459"/>
    </location>
</feature>
<feature type="transmembrane region" description="Helical" evidence="6">
    <location>
        <begin position="266"/>
        <end position="287"/>
    </location>
</feature>
<evidence type="ECO:0000256" key="1">
    <source>
        <dbReference type="ARBA" id="ARBA00004651"/>
    </source>
</evidence>
<dbReference type="Gene3D" id="1.20.1250.20">
    <property type="entry name" value="MFS general substrate transporter like domains"/>
    <property type="match status" value="1"/>
</dbReference>
<dbReference type="Proteomes" id="UP000650466">
    <property type="component" value="Unassembled WGS sequence"/>
</dbReference>
<dbReference type="GO" id="GO:0005886">
    <property type="term" value="C:plasma membrane"/>
    <property type="evidence" value="ECO:0007669"/>
    <property type="project" value="UniProtKB-SubCell"/>
</dbReference>